<sequence length="643" mass="73345">MTLDGIITFTRLAGHLKRDILQPQPIHDSDPNFPPAVLPDSVASFLGTALGIPVDVMDDCWDIFSQYVWETPSQPLDSEDYRLFKSYGWQHAAVTLYPPNVCCTNDNCPKKVPLKKENQKKVVVYTRDVGTQPAYAIHYYCPKCETTYHNNYRVKAGERVYYPGTPNFIQVGEHQYVENTLANGWRAKMLLGWFSATNASRLYEYTMTDRTYFQSSEWGLSNRLTTNHIWDGFTILSLLEDAVARSRLLRVPHIGSQADRFKVAMEERNRWIILNGQPDAVRHACDRCMRIFSMPDGSYEKCQAIVGDGLSIGRPCCGVFRCRDPLENNRHRFCAKHVELHDTCAIVGCDSPVVQTTVEDPNGGTAKIVKKKTCSLNLHQEIEKKHGERSTGSFLYKQRLQHAQISQPIDSLSTSHRVPEQDVQEDFESYLNDANGVRVHIEKNPGTVGVVDDSQEPCPSKSALGNRTVKAQFGRRRTHNEQTLVRPCGVIFARATMFGAEAVSNFLVMLKNAFSVPGAQKPEHVFYDTNCDARQQAEKDPWFKGMGMCVDAWHFRNKHAVTHEYCQLNCNPAMYPELMDAFASWFFNTSVAEQTNAWLGGYHSMCREMLPAKFDFFLDEMIRLRNIEIIQRLQEKGHHPRNY</sequence>
<dbReference type="Proteomes" id="UP000053424">
    <property type="component" value="Unassembled WGS sequence"/>
</dbReference>
<feature type="domain" description="CxC5 like cysteine cluster associated with KDZ" evidence="1">
    <location>
        <begin position="92"/>
        <end position="206"/>
    </location>
</feature>
<gene>
    <name evidence="3" type="ORF">M413DRAFT_412758</name>
</gene>
<evidence type="ECO:0000313" key="3">
    <source>
        <dbReference type="EMBL" id="KIM40664.1"/>
    </source>
</evidence>
<organism evidence="3 4">
    <name type="scientific">Hebeloma cylindrosporum</name>
    <dbReference type="NCBI Taxonomy" id="76867"/>
    <lineage>
        <taxon>Eukaryota</taxon>
        <taxon>Fungi</taxon>
        <taxon>Dikarya</taxon>
        <taxon>Basidiomycota</taxon>
        <taxon>Agaricomycotina</taxon>
        <taxon>Agaricomycetes</taxon>
        <taxon>Agaricomycetidae</taxon>
        <taxon>Agaricales</taxon>
        <taxon>Agaricineae</taxon>
        <taxon>Hymenogastraceae</taxon>
        <taxon>Hebeloma</taxon>
    </lineage>
</organism>
<evidence type="ECO:0000313" key="4">
    <source>
        <dbReference type="Proteomes" id="UP000053424"/>
    </source>
</evidence>
<accession>A0A0C3C8Y1</accession>
<dbReference type="STRING" id="686832.A0A0C3C8Y1"/>
<dbReference type="InterPro" id="IPR040898">
    <property type="entry name" value="CxC6"/>
</dbReference>
<name>A0A0C3C8Y1_HEBCY</name>
<evidence type="ECO:0000259" key="2">
    <source>
        <dbReference type="Pfam" id="PF18721"/>
    </source>
</evidence>
<dbReference type="HOGENOM" id="CLU_004966_4_0_1"/>
<dbReference type="AlphaFoldDB" id="A0A0C3C8Y1"/>
<dbReference type="OrthoDB" id="2639189at2759"/>
<reference evidence="3 4" key="1">
    <citation type="submission" date="2014-04" db="EMBL/GenBank/DDBJ databases">
        <authorList>
            <consortium name="DOE Joint Genome Institute"/>
            <person name="Kuo A."/>
            <person name="Gay G."/>
            <person name="Dore J."/>
            <person name="Kohler A."/>
            <person name="Nagy L.G."/>
            <person name="Floudas D."/>
            <person name="Copeland A."/>
            <person name="Barry K.W."/>
            <person name="Cichocki N."/>
            <person name="Veneault-Fourrey C."/>
            <person name="LaButti K."/>
            <person name="Lindquist E.A."/>
            <person name="Lipzen A."/>
            <person name="Lundell T."/>
            <person name="Morin E."/>
            <person name="Murat C."/>
            <person name="Sun H."/>
            <person name="Tunlid A."/>
            <person name="Henrissat B."/>
            <person name="Grigoriev I.V."/>
            <person name="Hibbett D.S."/>
            <person name="Martin F."/>
            <person name="Nordberg H.P."/>
            <person name="Cantor M.N."/>
            <person name="Hua S.X."/>
        </authorList>
    </citation>
    <scope>NUCLEOTIDE SEQUENCE [LARGE SCALE GENOMIC DNA]</scope>
    <source>
        <strain evidence="4">h7</strain>
    </source>
</reference>
<dbReference type="EMBL" id="KN831782">
    <property type="protein sequence ID" value="KIM40664.1"/>
    <property type="molecule type" value="Genomic_DNA"/>
</dbReference>
<feature type="domain" description="CxC6 like cysteine cluster associated with KDZ" evidence="2">
    <location>
        <begin position="306"/>
        <end position="384"/>
    </location>
</feature>
<keyword evidence="4" id="KW-1185">Reference proteome</keyword>
<dbReference type="InterPro" id="IPR041539">
    <property type="entry name" value="CxC5"/>
</dbReference>
<proteinExistence type="predicted"/>
<reference evidence="4" key="2">
    <citation type="submission" date="2015-01" db="EMBL/GenBank/DDBJ databases">
        <title>Evolutionary Origins and Diversification of the Mycorrhizal Mutualists.</title>
        <authorList>
            <consortium name="DOE Joint Genome Institute"/>
            <consortium name="Mycorrhizal Genomics Consortium"/>
            <person name="Kohler A."/>
            <person name="Kuo A."/>
            <person name="Nagy L.G."/>
            <person name="Floudas D."/>
            <person name="Copeland A."/>
            <person name="Barry K.W."/>
            <person name="Cichocki N."/>
            <person name="Veneault-Fourrey C."/>
            <person name="LaButti K."/>
            <person name="Lindquist E.A."/>
            <person name="Lipzen A."/>
            <person name="Lundell T."/>
            <person name="Morin E."/>
            <person name="Murat C."/>
            <person name="Riley R."/>
            <person name="Ohm R."/>
            <person name="Sun H."/>
            <person name="Tunlid A."/>
            <person name="Henrissat B."/>
            <person name="Grigoriev I.V."/>
            <person name="Hibbett D.S."/>
            <person name="Martin F."/>
        </authorList>
    </citation>
    <scope>NUCLEOTIDE SEQUENCE [LARGE SCALE GENOMIC DNA]</scope>
    <source>
        <strain evidence="4">h7</strain>
    </source>
</reference>
<evidence type="ECO:0008006" key="5">
    <source>
        <dbReference type="Google" id="ProtNLM"/>
    </source>
</evidence>
<dbReference type="Pfam" id="PF18718">
    <property type="entry name" value="CxC5"/>
    <property type="match status" value="1"/>
</dbReference>
<protein>
    <recommendedName>
        <fullName evidence="5">CxC5 like cysteine cluster associated with KDZ domain-containing protein</fullName>
    </recommendedName>
</protein>
<dbReference type="Pfam" id="PF18721">
    <property type="entry name" value="CxC6"/>
    <property type="match status" value="1"/>
</dbReference>
<evidence type="ECO:0000259" key="1">
    <source>
        <dbReference type="Pfam" id="PF18718"/>
    </source>
</evidence>